<accession>A0A7Y9ZKH7</accession>
<reference evidence="2 3" key="1">
    <citation type="submission" date="2020-07" db="EMBL/GenBank/DDBJ databases">
        <title>Sequencing the genomes of 1000 actinobacteria strains.</title>
        <authorList>
            <person name="Klenk H.-P."/>
        </authorList>
    </citation>
    <scope>NUCLEOTIDE SEQUENCE [LARGE SCALE GENOMIC DNA]</scope>
    <source>
        <strain evidence="2 3">DSM 15131</strain>
    </source>
</reference>
<keyword evidence="1" id="KW-0732">Signal</keyword>
<organism evidence="2 3">
    <name type="scientific">Nocardioides aromaticivorans</name>
    <dbReference type="NCBI Taxonomy" id="200618"/>
    <lineage>
        <taxon>Bacteria</taxon>
        <taxon>Bacillati</taxon>
        <taxon>Actinomycetota</taxon>
        <taxon>Actinomycetes</taxon>
        <taxon>Propionibacteriales</taxon>
        <taxon>Nocardioidaceae</taxon>
        <taxon>Nocardioides</taxon>
    </lineage>
</organism>
<dbReference type="SUPFAM" id="SSF49503">
    <property type="entry name" value="Cupredoxins"/>
    <property type="match status" value="1"/>
</dbReference>
<evidence type="ECO:0000313" key="3">
    <source>
        <dbReference type="Proteomes" id="UP000562045"/>
    </source>
</evidence>
<evidence type="ECO:0000256" key="1">
    <source>
        <dbReference type="SAM" id="SignalP"/>
    </source>
</evidence>
<dbReference type="InterPro" id="IPR008972">
    <property type="entry name" value="Cupredoxin"/>
</dbReference>
<name>A0A7Y9ZKH7_9ACTN</name>
<evidence type="ECO:0000313" key="2">
    <source>
        <dbReference type="EMBL" id="NYI46521.1"/>
    </source>
</evidence>
<evidence type="ECO:0008006" key="4">
    <source>
        <dbReference type="Google" id="ProtNLM"/>
    </source>
</evidence>
<protein>
    <recommendedName>
        <fullName evidence="4">EfeO-type cupredoxin-like domain-containing protein</fullName>
    </recommendedName>
</protein>
<gene>
    <name evidence="2" type="ORF">BJ993_003601</name>
</gene>
<dbReference type="EMBL" id="JACBZM010000001">
    <property type="protein sequence ID" value="NYI46521.1"/>
    <property type="molecule type" value="Genomic_DNA"/>
</dbReference>
<sequence length="118" mass="12436">MRLRAVAAVLTGVALLATVTACGDDEKAGSDDVVTIDITIKDGQVDPSGDRVKVDAGQPVDLVVTADEPGELHIHSDPEQQLEYDAGTTTLPIAIDRPGVVAVESHELDQVIVQLEVR</sequence>
<dbReference type="AlphaFoldDB" id="A0A7Y9ZKH7"/>
<feature type="chain" id="PRO_5031132044" description="EfeO-type cupredoxin-like domain-containing protein" evidence="1">
    <location>
        <begin position="24"/>
        <end position="118"/>
    </location>
</feature>
<comment type="caution">
    <text evidence="2">The sequence shown here is derived from an EMBL/GenBank/DDBJ whole genome shotgun (WGS) entry which is preliminary data.</text>
</comment>
<dbReference type="PROSITE" id="PS51257">
    <property type="entry name" value="PROKAR_LIPOPROTEIN"/>
    <property type="match status" value="1"/>
</dbReference>
<feature type="signal peptide" evidence="1">
    <location>
        <begin position="1"/>
        <end position="23"/>
    </location>
</feature>
<proteinExistence type="predicted"/>
<dbReference type="Proteomes" id="UP000562045">
    <property type="component" value="Unassembled WGS sequence"/>
</dbReference>
<dbReference type="RefSeq" id="WP_179650374.1">
    <property type="nucleotide sequence ID" value="NZ_JACBZM010000001.1"/>
</dbReference>